<dbReference type="PANTHER" id="PTHR30290">
    <property type="entry name" value="PERIPLASMIC BINDING COMPONENT OF ABC TRANSPORTER"/>
    <property type="match status" value="1"/>
</dbReference>
<protein>
    <submittedName>
        <fullName evidence="3">Peptide/nickel transport system substrate-binding protein</fullName>
    </submittedName>
</protein>
<dbReference type="InterPro" id="IPR039424">
    <property type="entry name" value="SBP_5"/>
</dbReference>
<sequence>MTRSTARRALAGVATFTLGSVLLAGCAGGFDAPTGSGETARTSLTAALPTDPSSMDPIRSGALVVLSVFFHTHDQLVKIAADGTLEPKLATDWKANDDLTQWEFTLTPDVTASNGEAIDADDVVFTYETILSDPSGENYAYLSSLDSVEAVDATTVRFTLKQPFSAFPRNTSLISIVPADTYQDMGADAYAREPIGSGPYVFDSITTGVSYDLKRNDDYWGPAPAIEEISLQPVSSTESRANGVLSGSLDVAQIGPTQVASVQAAPSAQTFSAASNGVVFLGVNSTAGPLQDVRVREAVAKAIDTRAIVDSLLSGLAEPAKAMIAPAVEGFSDSVQPVGYDPDGARALLAEAGYDGTPIPFDYATDGRIPLSSEVAQSIQGYLQDVGVAVDMRGADQQSHTLKVRGREMQGVYLNTWAPSTLDGDLPLTDFYETAGNNNYAQDPATAAWAAEQRGVEGDARQEVFAKLLDYSNTQGYFVPLYVPFNNFAAVSGLRWTPRADGLYDFTGTSFE</sequence>
<dbReference type="GO" id="GO:0015833">
    <property type="term" value="P:peptide transport"/>
    <property type="evidence" value="ECO:0007669"/>
    <property type="project" value="TreeGrafter"/>
</dbReference>
<comment type="caution">
    <text evidence="3">The sequence shown here is derived from an EMBL/GenBank/DDBJ whole genome shotgun (WGS) entry which is preliminary data.</text>
</comment>
<evidence type="ECO:0000313" key="3">
    <source>
        <dbReference type="EMBL" id="MBB3157881.1"/>
    </source>
</evidence>
<evidence type="ECO:0000259" key="2">
    <source>
        <dbReference type="Pfam" id="PF00496"/>
    </source>
</evidence>
<dbReference type="Proteomes" id="UP000543579">
    <property type="component" value="Unassembled WGS sequence"/>
</dbReference>
<dbReference type="Gene3D" id="3.10.105.10">
    <property type="entry name" value="Dipeptide-binding Protein, Domain 3"/>
    <property type="match status" value="1"/>
</dbReference>
<feature type="domain" description="Solute-binding protein family 5" evidence="2">
    <location>
        <begin position="85"/>
        <end position="438"/>
    </location>
</feature>
<dbReference type="Pfam" id="PF00496">
    <property type="entry name" value="SBP_bac_5"/>
    <property type="match status" value="1"/>
</dbReference>
<dbReference type="Gene3D" id="3.40.190.10">
    <property type="entry name" value="Periplasmic binding protein-like II"/>
    <property type="match status" value="1"/>
</dbReference>
<organism evidence="3 4">
    <name type="scientific">Microbacterium proteolyticum</name>
    <dbReference type="NCBI Taxonomy" id="1572644"/>
    <lineage>
        <taxon>Bacteria</taxon>
        <taxon>Bacillati</taxon>
        <taxon>Actinomycetota</taxon>
        <taxon>Actinomycetes</taxon>
        <taxon>Micrococcales</taxon>
        <taxon>Microbacteriaceae</taxon>
        <taxon>Microbacterium</taxon>
    </lineage>
</organism>
<dbReference type="PROSITE" id="PS51257">
    <property type="entry name" value="PROKAR_LIPOPROTEIN"/>
    <property type="match status" value="1"/>
</dbReference>
<keyword evidence="1" id="KW-0732">Signal</keyword>
<dbReference type="EMBL" id="JACHXY010000001">
    <property type="protein sequence ID" value="MBB3157881.1"/>
    <property type="molecule type" value="Genomic_DNA"/>
</dbReference>
<feature type="chain" id="PRO_5039211321" evidence="1">
    <location>
        <begin position="25"/>
        <end position="512"/>
    </location>
</feature>
<dbReference type="GO" id="GO:1904680">
    <property type="term" value="F:peptide transmembrane transporter activity"/>
    <property type="evidence" value="ECO:0007669"/>
    <property type="project" value="TreeGrafter"/>
</dbReference>
<dbReference type="SUPFAM" id="SSF53850">
    <property type="entry name" value="Periplasmic binding protein-like II"/>
    <property type="match status" value="1"/>
</dbReference>
<accession>A0A7W5CHQ8</accession>
<evidence type="ECO:0000313" key="4">
    <source>
        <dbReference type="Proteomes" id="UP000543579"/>
    </source>
</evidence>
<dbReference type="InterPro" id="IPR000914">
    <property type="entry name" value="SBP_5_dom"/>
</dbReference>
<evidence type="ECO:0000256" key="1">
    <source>
        <dbReference type="SAM" id="SignalP"/>
    </source>
</evidence>
<dbReference type="AlphaFoldDB" id="A0A7W5CHQ8"/>
<proteinExistence type="predicted"/>
<name>A0A7W5CHQ8_9MICO</name>
<gene>
    <name evidence="3" type="ORF">FHS07_001565</name>
</gene>
<reference evidence="3 4" key="1">
    <citation type="submission" date="2020-08" db="EMBL/GenBank/DDBJ databases">
        <title>Genomic Encyclopedia of Type Strains, Phase III (KMG-III): the genomes of soil and plant-associated and newly described type strains.</title>
        <authorList>
            <person name="Whitman W."/>
        </authorList>
    </citation>
    <scope>NUCLEOTIDE SEQUENCE [LARGE SCALE GENOMIC DNA]</scope>
    <source>
        <strain evidence="3 4">CECT 8356</strain>
    </source>
</reference>
<feature type="signal peptide" evidence="1">
    <location>
        <begin position="1"/>
        <end position="24"/>
    </location>
</feature>
<dbReference type="RefSeq" id="WP_183419254.1">
    <property type="nucleotide sequence ID" value="NZ_JACHXY010000001.1"/>
</dbReference>